<feature type="domain" description="AMP-binding enzyme C-terminal" evidence="17">
    <location>
        <begin position="443"/>
        <end position="519"/>
    </location>
</feature>
<keyword evidence="10" id="KW-0560">Oxidoreductase</keyword>
<dbReference type="FunFam" id="3.30.300.30:FF:000007">
    <property type="entry name" value="4-coumarate--CoA ligase 2"/>
    <property type="match status" value="1"/>
</dbReference>
<dbReference type="InterPro" id="IPR025110">
    <property type="entry name" value="AMP-bd_C"/>
</dbReference>
<dbReference type="InterPro" id="IPR000873">
    <property type="entry name" value="AMP-dep_synth/lig_dom"/>
</dbReference>
<evidence type="ECO:0000256" key="14">
    <source>
        <dbReference type="ARBA" id="ARBA00023262"/>
    </source>
</evidence>
<evidence type="ECO:0000256" key="3">
    <source>
        <dbReference type="ARBA" id="ARBA00006432"/>
    </source>
</evidence>
<keyword evidence="19" id="KW-1185">Reference proteome</keyword>
<dbReference type="GO" id="GO:0047077">
    <property type="term" value="F:Photinus-luciferin 4-monooxygenase (ATP-hydrolyzing) activity"/>
    <property type="evidence" value="ECO:0007669"/>
    <property type="project" value="UniProtKB-EC"/>
</dbReference>
<dbReference type="GO" id="GO:0005524">
    <property type="term" value="F:ATP binding"/>
    <property type="evidence" value="ECO:0007669"/>
    <property type="project" value="UniProtKB-KW"/>
</dbReference>
<evidence type="ECO:0000313" key="18">
    <source>
        <dbReference type="EMBL" id="KAK4884448.1"/>
    </source>
</evidence>
<keyword evidence="11" id="KW-0503">Monooxygenase</keyword>
<keyword evidence="12" id="KW-0576">Peroxisome</keyword>
<evidence type="ECO:0000256" key="4">
    <source>
        <dbReference type="ARBA" id="ARBA00012532"/>
    </source>
</evidence>
<evidence type="ECO:0000256" key="12">
    <source>
        <dbReference type="ARBA" id="ARBA00023140"/>
    </source>
</evidence>
<comment type="catalytic activity">
    <reaction evidence="15">
        <text>firefly D-luciferin + ATP + O2 = firefly oxyluciferin + hnu + AMP + CO2 + diphosphate</text>
        <dbReference type="Rhea" id="RHEA:10732"/>
        <dbReference type="ChEBI" id="CHEBI:15379"/>
        <dbReference type="ChEBI" id="CHEBI:16526"/>
        <dbReference type="ChEBI" id="CHEBI:16792"/>
        <dbReference type="ChEBI" id="CHEBI:30212"/>
        <dbReference type="ChEBI" id="CHEBI:30616"/>
        <dbReference type="ChEBI" id="CHEBI:33019"/>
        <dbReference type="ChEBI" id="CHEBI:58038"/>
        <dbReference type="ChEBI" id="CHEBI:456215"/>
        <dbReference type="EC" id="1.13.12.7"/>
    </reaction>
</comment>
<sequence length="532" mass="59758">MNQNSEYIVSGPTEKFHIWYESLGTYLFDCLQKRNRNEIIAINAFTKDTLTCGDLLEKSIKLSIALKTLSVQKGDVIALITENNIQNYIITCASLFCGAKLNLLNFAYTLDELSDVFKLSKPKIIFCSKTALQNALSAKKIFSFIQKIVLIENESINQIQNLTELINDVNRIDNFKVVKVSIKDTAILCLSSGTTGLPKCVEISHENFIPLINLAEDNRYFNVTSKDTAVLILPFFHIYGLDIHLLAITNSLKVISMDAFKPDVFLQANEEYKATKMYIAPPLLQFLIKSPLVAKYNLTSVKDIVIGAAASKRDIYEEASHKFQHCVIRQIYGSTETRAMTIQHYLDKFTTAGKLVCNSTAKIINVDTNTILGPYEKGEICIKSLSIMKGYLNNPSATKNAIDSDGFYHTGDIGYYDKDKNFYVVDRIKELIKYKGFQVSPVEVENLLLKHSGVKDCALVGLPDDRCGELPLAFVVRQATSDVTEDELIKFVSEKISIQKQLHGGVRFIDKIPKLPNGKILRRKLVQLLSES</sequence>
<dbReference type="Pfam" id="PF00501">
    <property type="entry name" value="AMP-binding"/>
    <property type="match status" value="1"/>
</dbReference>
<dbReference type="Gene3D" id="3.30.300.30">
    <property type="match status" value="1"/>
</dbReference>
<dbReference type="Gene3D" id="2.30.38.10">
    <property type="entry name" value="Luciferase, Domain 3"/>
    <property type="match status" value="1"/>
</dbReference>
<dbReference type="EMBL" id="JARPUR010000001">
    <property type="protein sequence ID" value="KAK4884448.1"/>
    <property type="molecule type" value="Genomic_DNA"/>
</dbReference>
<keyword evidence="9" id="KW-0460">Magnesium</keyword>
<evidence type="ECO:0000256" key="5">
    <source>
        <dbReference type="ARBA" id="ARBA00019043"/>
    </source>
</evidence>
<dbReference type="SUPFAM" id="SSF56801">
    <property type="entry name" value="Acetyl-CoA synthetase-like"/>
    <property type="match status" value="1"/>
</dbReference>
<keyword evidence="14" id="KW-0599">Photoprotein</keyword>
<feature type="domain" description="AMP-dependent synthetase/ligase" evidence="16">
    <location>
        <begin position="38"/>
        <end position="392"/>
    </location>
</feature>
<comment type="caution">
    <text evidence="18">The sequence shown here is derived from an EMBL/GenBank/DDBJ whole genome shotgun (WGS) entry which is preliminary data.</text>
</comment>
<protein>
    <recommendedName>
        <fullName evidence="5">Luciferin 4-monooxygenase</fullName>
        <ecNumber evidence="4">1.13.12.7</ecNumber>
    </recommendedName>
</protein>
<evidence type="ECO:0000259" key="17">
    <source>
        <dbReference type="Pfam" id="PF13193"/>
    </source>
</evidence>
<dbReference type="EC" id="1.13.12.7" evidence="4"/>
<dbReference type="CDD" id="cd05911">
    <property type="entry name" value="Firefly_Luc_like"/>
    <property type="match status" value="1"/>
</dbReference>
<evidence type="ECO:0000256" key="11">
    <source>
        <dbReference type="ARBA" id="ARBA00023033"/>
    </source>
</evidence>
<evidence type="ECO:0000259" key="16">
    <source>
        <dbReference type="Pfam" id="PF00501"/>
    </source>
</evidence>
<dbReference type="PROSITE" id="PS00455">
    <property type="entry name" value="AMP_BINDING"/>
    <property type="match status" value="1"/>
</dbReference>
<evidence type="ECO:0000313" key="19">
    <source>
        <dbReference type="Proteomes" id="UP001353858"/>
    </source>
</evidence>
<dbReference type="AlphaFoldDB" id="A0AAN7QM67"/>
<evidence type="ECO:0000256" key="2">
    <source>
        <dbReference type="ARBA" id="ARBA00004275"/>
    </source>
</evidence>
<evidence type="ECO:0000256" key="1">
    <source>
        <dbReference type="ARBA" id="ARBA00001946"/>
    </source>
</evidence>
<evidence type="ECO:0000256" key="7">
    <source>
        <dbReference type="ARBA" id="ARBA00022741"/>
    </source>
</evidence>
<comment type="subcellular location">
    <subcellularLocation>
        <location evidence="2">Peroxisome</location>
    </subcellularLocation>
</comment>
<dbReference type="PANTHER" id="PTHR24096">
    <property type="entry name" value="LONG-CHAIN-FATTY-ACID--COA LIGASE"/>
    <property type="match status" value="1"/>
</dbReference>
<gene>
    <name evidence="18" type="ORF">RN001_000719</name>
</gene>
<comment type="cofactor">
    <cofactor evidence="1">
        <name>Mg(2+)</name>
        <dbReference type="ChEBI" id="CHEBI:18420"/>
    </cofactor>
</comment>
<dbReference type="GO" id="GO:0046872">
    <property type="term" value="F:metal ion binding"/>
    <property type="evidence" value="ECO:0007669"/>
    <property type="project" value="UniProtKB-KW"/>
</dbReference>
<dbReference type="Gene3D" id="3.40.50.980">
    <property type="match status" value="2"/>
</dbReference>
<evidence type="ECO:0000256" key="13">
    <source>
        <dbReference type="ARBA" id="ARBA00023223"/>
    </source>
</evidence>
<proteinExistence type="inferred from homology"/>
<dbReference type="InterPro" id="IPR045851">
    <property type="entry name" value="AMP-bd_C_sf"/>
</dbReference>
<evidence type="ECO:0000256" key="15">
    <source>
        <dbReference type="ARBA" id="ARBA00048497"/>
    </source>
</evidence>
<dbReference type="Proteomes" id="UP001353858">
    <property type="component" value="Unassembled WGS sequence"/>
</dbReference>
<keyword evidence="8" id="KW-0067">ATP-binding</keyword>
<name>A0AAN7QM67_9COLE</name>
<evidence type="ECO:0000256" key="10">
    <source>
        <dbReference type="ARBA" id="ARBA00023002"/>
    </source>
</evidence>
<keyword evidence="6" id="KW-0479">Metal-binding</keyword>
<comment type="similarity">
    <text evidence="3">Belongs to the ATP-dependent AMP-binding enzyme family.</text>
</comment>
<evidence type="ECO:0000256" key="8">
    <source>
        <dbReference type="ARBA" id="ARBA00022840"/>
    </source>
</evidence>
<dbReference type="Pfam" id="PF13193">
    <property type="entry name" value="AMP-binding_C"/>
    <property type="match status" value="1"/>
</dbReference>
<dbReference type="GO" id="GO:0016405">
    <property type="term" value="F:CoA-ligase activity"/>
    <property type="evidence" value="ECO:0007669"/>
    <property type="project" value="TreeGrafter"/>
</dbReference>
<dbReference type="PANTHER" id="PTHR24096:SF423">
    <property type="entry name" value="GM05240P"/>
    <property type="match status" value="1"/>
</dbReference>
<dbReference type="InterPro" id="IPR020845">
    <property type="entry name" value="AMP-binding_CS"/>
</dbReference>
<organism evidence="18 19">
    <name type="scientific">Aquatica leii</name>
    <dbReference type="NCBI Taxonomy" id="1421715"/>
    <lineage>
        <taxon>Eukaryota</taxon>
        <taxon>Metazoa</taxon>
        <taxon>Ecdysozoa</taxon>
        <taxon>Arthropoda</taxon>
        <taxon>Hexapoda</taxon>
        <taxon>Insecta</taxon>
        <taxon>Pterygota</taxon>
        <taxon>Neoptera</taxon>
        <taxon>Endopterygota</taxon>
        <taxon>Coleoptera</taxon>
        <taxon>Polyphaga</taxon>
        <taxon>Elateriformia</taxon>
        <taxon>Elateroidea</taxon>
        <taxon>Lampyridae</taxon>
        <taxon>Luciolinae</taxon>
        <taxon>Aquatica</taxon>
    </lineage>
</organism>
<evidence type="ECO:0000256" key="9">
    <source>
        <dbReference type="ARBA" id="ARBA00022842"/>
    </source>
</evidence>
<dbReference type="GO" id="GO:0005777">
    <property type="term" value="C:peroxisome"/>
    <property type="evidence" value="ECO:0007669"/>
    <property type="project" value="UniProtKB-SubCell"/>
</dbReference>
<accession>A0AAN7QM67</accession>
<evidence type="ECO:0000256" key="6">
    <source>
        <dbReference type="ARBA" id="ARBA00022723"/>
    </source>
</evidence>
<reference evidence="19" key="1">
    <citation type="submission" date="2023-01" db="EMBL/GenBank/DDBJ databases">
        <title>Key to firefly adult light organ development and bioluminescence: homeobox transcription factors regulate luciferase expression and transportation to peroxisome.</title>
        <authorList>
            <person name="Fu X."/>
        </authorList>
    </citation>
    <scope>NUCLEOTIDE SEQUENCE [LARGE SCALE GENOMIC DNA]</scope>
</reference>
<keyword evidence="13" id="KW-0455">Luminescence</keyword>
<dbReference type="GO" id="GO:0008218">
    <property type="term" value="P:bioluminescence"/>
    <property type="evidence" value="ECO:0007669"/>
    <property type="project" value="UniProtKB-KW"/>
</dbReference>
<keyword evidence="7" id="KW-0547">Nucleotide-binding</keyword>